<gene>
    <name evidence="1" type="ordered locus">CVAR_1966</name>
</gene>
<evidence type="ECO:0000313" key="2">
    <source>
        <dbReference type="Proteomes" id="UP000006659"/>
    </source>
</evidence>
<protein>
    <submittedName>
        <fullName evidence="1">Uncharacterized protein</fullName>
    </submittedName>
</protein>
<dbReference type="Proteomes" id="UP000006659">
    <property type="component" value="Chromosome"/>
</dbReference>
<dbReference type="EMBL" id="CP002917">
    <property type="protein sequence ID" value="AEK37317.1"/>
    <property type="molecule type" value="Genomic_DNA"/>
</dbReference>
<accession>G0HGF0</accession>
<dbReference type="KEGG" id="cva:CVAR_1966"/>
<reference evidence="1 2" key="1">
    <citation type="journal article" date="2011" name="BMC Genomics">
        <title>Complete genome sequence of Corynebacterium variabile DSM 44702 isolated from the surface of smear-ripened cheeses and insights into cheese ripening and flavor generation.</title>
        <authorList>
            <person name="Schroeder J."/>
            <person name="Maus I."/>
            <person name="Trost E."/>
            <person name="Tauch A."/>
        </authorList>
    </citation>
    <scope>NUCLEOTIDE SEQUENCE [LARGE SCALE GENOMIC DNA]</scope>
    <source>
        <strain evidence="2">DSM 44702 / JCM 12073 / NCIMB 30131</strain>
    </source>
</reference>
<name>G0HGF0_CORVD</name>
<dbReference type="HOGENOM" id="CLU_1988899_0_0_11"/>
<proteinExistence type="predicted"/>
<dbReference type="RefSeq" id="WP_014010473.1">
    <property type="nucleotide sequence ID" value="NC_015859.1"/>
</dbReference>
<evidence type="ECO:0000313" key="1">
    <source>
        <dbReference type="EMBL" id="AEK37317.1"/>
    </source>
</evidence>
<dbReference type="STRING" id="858619.CVAR_1966"/>
<organism evidence="1 2">
    <name type="scientific">Corynebacterium variabile (strain DSM 44702 / CIP 107183 / JCM 12073 / NCIMB 30131)</name>
    <name type="common">Corynebacterium mooreparkense</name>
    <dbReference type="NCBI Taxonomy" id="858619"/>
    <lineage>
        <taxon>Bacteria</taxon>
        <taxon>Bacillati</taxon>
        <taxon>Actinomycetota</taxon>
        <taxon>Actinomycetes</taxon>
        <taxon>Mycobacteriales</taxon>
        <taxon>Corynebacteriaceae</taxon>
        <taxon>Corynebacterium</taxon>
    </lineage>
</organism>
<sequence>MKNPEFTAETYTGAISPRTYRQILANRLVLARIDAEAIDIAGDRSLLAIIDRSLTHCSGPGWDKTAAQLRRWISHGDLDELSSRLLDPRPEFEAFRVLSPLVTVYSTPKISAVVRRRSQHRIQYR</sequence>
<dbReference type="AlphaFoldDB" id="G0HGF0"/>